<comment type="caution">
    <text evidence="2">The sequence shown here is derived from an EMBL/GenBank/DDBJ whole genome shotgun (WGS) entry which is preliminary data.</text>
</comment>
<dbReference type="SUPFAM" id="SSF160631">
    <property type="entry name" value="SMI1/KNR4-like"/>
    <property type="match status" value="1"/>
</dbReference>
<evidence type="ECO:0000313" key="2">
    <source>
        <dbReference type="EMBL" id="MEN7551515.1"/>
    </source>
</evidence>
<evidence type="ECO:0000259" key="1">
    <source>
        <dbReference type="SMART" id="SM00860"/>
    </source>
</evidence>
<dbReference type="AlphaFoldDB" id="A0AAW9S8K3"/>
<proteinExistence type="predicted"/>
<dbReference type="InterPro" id="IPR037883">
    <property type="entry name" value="Knr4/Smi1-like_sf"/>
</dbReference>
<organism evidence="2 3">
    <name type="scientific">Rapidithrix thailandica</name>
    <dbReference type="NCBI Taxonomy" id="413964"/>
    <lineage>
        <taxon>Bacteria</taxon>
        <taxon>Pseudomonadati</taxon>
        <taxon>Bacteroidota</taxon>
        <taxon>Cytophagia</taxon>
        <taxon>Cytophagales</taxon>
        <taxon>Flammeovirgaceae</taxon>
        <taxon>Rapidithrix</taxon>
    </lineage>
</organism>
<dbReference type="Gene3D" id="3.40.1580.10">
    <property type="entry name" value="SMI1/KNR4-like"/>
    <property type="match status" value="1"/>
</dbReference>
<feature type="domain" description="Knr4/Smi1-like" evidence="1">
    <location>
        <begin position="40"/>
        <end position="198"/>
    </location>
</feature>
<dbReference type="Proteomes" id="UP001403385">
    <property type="component" value="Unassembled WGS sequence"/>
</dbReference>
<dbReference type="EMBL" id="JBDKWZ010000023">
    <property type="protein sequence ID" value="MEN7551515.1"/>
    <property type="molecule type" value="Genomic_DNA"/>
</dbReference>
<keyword evidence="3" id="KW-1185">Reference proteome</keyword>
<accession>A0AAW9S8K3</accession>
<dbReference type="InterPro" id="IPR018958">
    <property type="entry name" value="Knr4/Smi1-like_dom"/>
</dbReference>
<dbReference type="Pfam" id="PF09346">
    <property type="entry name" value="SMI1_KNR4"/>
    <property type="match status" value="1"/>
</dbReference>
<dbReference type="RefSeq" id="WP_346824296.1">
    <property type="nucleotide sequence ID" value="NZ_JBDKWZ010000023.1"/>
</dbReference>
<evidence type="ECO:0000313" key="3">
    <source>
        <dbReference type="Proteomes" id="UP001403385"/>
    </source>
</evidence>
<sequence length="211" mass="24727">MTKKSEQLEQIQQKIEELQKLDANLYIFGAHKHKYQFNPCLTEKEIQTFEEENSIQLPSGYREFLLHIGNGGAGPYYGLEPLENGRFSDLDYKDPGQLIDLSRPFPHTAAWNMDFETLPEEEENGFFEKYYDDEWAKGLLRISNYGCGTTMNLVVNGSEYGNIWVDDRCNEQGIYPDPFFDSENRLSFLQWYEHWLDESIKEVMENHHATS</sequence>
<gene>
    <name evidence="2" type="ORF">AAG747_26595</name>
</gene>
<protein>
    <submittedName>
        <fullName evidence="2">SMI1/KNR4 family protein</fullName>
    </submittedName>
</protein>
<name>A0AAW9S8K3_9BACT</name>
<dbReference type="SMART" id="SM00860">
    <property type="entry name" value="SMI1_KNR4"/>
    <property type="match status" value="1"/>
</dbReference>
<reference evidence="2 3" key="1">
    <citation type="submission" date="2024-04" db="EMBL/GenBank/DDBJ databases">
        <title>Novel genus in family Flammeovirgaceae.</title>
        <authorList>
            <person name="Nguyen T.H."/>
            <person name="Vuong T.Q."/>
            <person name="Le H."/>
            <person name="Kim S.-G."/>
        </authorList>
    </citation>
    <scope>NUCLEOTIDE SEQUENCE [LARGE SCALE GENOMIC DNA]</scope>
    <source>
        <strain evidence="2 3">JCM 23209</strain>
    </source>
</reference>